<keyword evidence="2" id="KW-1185">Reference proteome</keyword>
<accession>A0ABW3K6L3</accession>
<evidence type="ECO:0000313" key="1">
    <source>
        <dbReference type="EMBL" id="MFD1001100.1"/>
    </source>
</evidence>
<organism evidence="1 2">
    <name type="scientific">Ohtaekwangia kribbensis</name>
    <dbReference type="NCBI Taxonomy" id="688913"/>
    <lineage>
        <taxon>Bacteria</taxon>
        <taxon>Pseudomonadati</taxon>
        <taxon>Bacteroidota</taxon>
        <taxon>Cytophagia</taxon>
        <taxon>Cytophagales</taxon>
        <taxon>Fulvivirgaceae</taxon>
        <taxon>Ohtaekwangia</taxon>
    </lineage>
</organism>
<comment type="caution">
    <text evidence="1">The sequence shown here is derived from an EMBL/GenBank/DDBJ whole genome shotgun (WGS) entry which is preliminary data.</text>
</comment>
<gene>
    <name evidence="1" type="ORF">ACFQ21_17365</name>
</gene>
<dbReference type="EMBL" id="JBHTKA010000007">
    <property type="protein sequence ID" value="MFD1001100.1"/>
    <property type="molecule type" value="Genomic_DNA"/>
</dbReference>
<name>A0ABW3K6L3_9BACT</name>
<reference evidence="2" key="1">
    <citation type="journal article" date="2019" name="Int. J. Syst. Evol. Microbiol.">
        <title>The Global Catalogue of Microorganisms (GCM) 10K type strain sequencing project: providing services to taxonomists for standard genome sequencing and annotation.</title>
        <authorList>
            <consortium name="The Broad Institute Genomics Platform"/>
            <consortium name="The Broad Institute Genome Sequencing Center for Infectious Disease"/>
            <person name="Wu L."/>
            <person name="Ma J."/>
        </authorList>
    </citation>
    <scope>NUCLEOTIDE SEQUENCE [LARGE SCALE GENOMIC DNA]</scope>
    <source>
        <strain evidence="2">CCUG 58938</strain>
    </source>
</reference>
<proteinExistence type="predicted"/>
<sequence>MAQFVSFDPAVKVIGQWILLFANAMDFGKEERIEILEKHGLRNLDANQWYDLQKWLDAFKELSEGIWASTLFIIGKEILGNAKFPPQIDSLEKALYSINVAYHMNHSEGDIGIYDVMLFDAVQRKAVILCRNPYPSDFDRGILAAIVERFKPADSVTTDVTLDLTKESRLNGADSCTYLISW</sequence>
<evidence type="ECO:0008006" key="3">
    <source>
        <dbReference type="Google" id="ProtNLM"/>
    </source>
</evidence>
<evidence type="ECO:0000313" key="2">
    <source>
        <dbReference type="Proteomes" id="UP001597112"/>
    </source>
</evidence>
<dbReference type="RefSeq" id="WP_377580550.1">
    <property type="nucleotide sequence ID" value="NZ_JBHTKA010000007.1"/>
</dbReference>
<protein>
    <recommendedName>
        <fullName evidence="3">4-vinyl reductase 4VR domain-containing protein</fullName>
    </recommendedName>
</protein>
<dbReference type="Proteomes" id="UP001597112">
    <property type="component" value="Unassembled WGS sequence"/>
</dbReference>